<dbReference type="GeneID" id="20715229"/>
<dbReference type="AlphaFoldDB" id="J4CD96"/>
<protein>
    <submittedName>
        <fullName evidence="1">Uncharacterized protein</fullName>
    </submittedName>
</protein>
<dbReference type="VEuPathDB" id="PiroplasmaDB:TOT_030000019"/>
<evidence type="ECO:0000313" key="2">
    <source>
        <dbReference type="Proteomes" id="UP000003786"/>
    </source>
</evidence>
<proteinExistence type="predicted"/>
<dbReference type="KEGG" id="tot:TOT_030000019"/>
<keyword evidence="2" id="KW-1185">Reference proteome</keyword>
<accession>J4CD96</accession>
<evidence type="ECO:0000313" key="1">
    <source>
        <dbReference type="EMBL" id="BAM40757.1"/>
    </source>
</evidence>
<dbReference type="EMBL" id="AP011948">
    <property type="protein sequence ID" value="BAM40757.1"/>
    <property type="molecule type" value="Genomic_DNA"/>
</dbReference>
<organism evidence="1 2">
    <name type="scientific">Theileria orientalis strain Shintoku</name>
    <dbReference type="NCBI Taxonomy" id="869250"/>
    <lineage>
        <taxon>Eukaryota</taxon>
        <taxon>Sar</taxon>
        <taxon>Alveolata</taxon>
        <taxon>Apicomplexa</taxon>
        <taxon>Aconoidasida</taxon>
        <taxon>Piroplasmida</taxon>
        <taxon>Theileriidae</taxon>
        <taxon>Theileria</taxon>
    </lineage>
</organism>
<sequence>MAKSNGIISMDNQPIFNVKCDIRGSLNKFLHSRFLLDFEAVYATLASDLEST</sequence>
<reference evidence="1 2" key="1">
    <citation type="journal article" date="2012" name="MBio">
        <title>Comparative genome analysis of three eukaryotic parasites with differing abilities to transform leukocytes reveals key mediators of Theileria-induced leukocyte transformation.</title>
        <authorList>
            <person name="Hayashida K."/>
            <person name="Hara Y."/>
            <person name="Abe T."/>
            <person name="Yamasaki C."/>
            <person name="Toyoda A."/>
            <person name="Kosuge T."/>
            <person name="Suzuki Y."/>
            <person name="Sato Y."/>
            <person name="Kawashima S."/>
            <person name="Katayama T."/>
            <person name="Wakaguri H."/>
            <person name="Inoue N."/>
            <person name="Homma K."/>
            <person name="Tada-Umezaki M."/>
            <person name="Yagi Y."/>
            <person name="Fujii Y."/>
            <person name="Habara T."/>
            <person name="Kanehisa M."/>
            <person name="Watanabe H."/>
            <person name="Ito K."/>
            <person name="Gojobori T."/>
            <person name="Sugawara H."/>
            <person name="Imanishi T."/>
            <person name="Weir W."/>
            <person name="Gardner M."/>
            <person name="Pain A."/>
            <person name="Shiels B."/>
            <person name="Hattori M."/>
            <person name="Nene V."/>
            <person name="Sugimoto C."/>
        </authorList>
    </citation>
    <scope>NUCLEOTIDE SEQUENCE [LARGE SCALE GENOMIC DNA]</scope>
    <source>
        <strain evidence="1 2">Shintoku</strain>
    </source>
</reference>
<gene>
    <name evidence="1" type="ORF">TOT_030000019</name>
</gene>
<dbReference type="Proteomes" id="UP000003786">
    <property type="component" value="Chromosome 3"/>
</dbReference>
<name>J4CD96_THEOR</name>
<dbReference type="RefSeq" id="XP_009691058.1">
    <property type="nucleotide sequence ID" value="XM_009692763.1"/>
</dbReference>